<comment type="similarity">
    <text evidence="1">Belongs to the brassicaceae elicitor peptide family.</text>
</comment>
<comment type="caution">
    <text evidence="4">The sequence shown here is derived from an EMBL/GenBank/DDBJ whole genome shotgun (WGS) entry which is preliminary data.</text>
</comment>
<dbReference type="PANTHER" id="PTHR35771">
    <property type="entry name" value="TRANSMEMBRANE PROTEIN-RELATED"/>
    <property type="match status" value="1"/>
</dbReference>
<dbReference type="InterPro" id="IPR035176">
    <property type="entry name" value="PEP"/>
</dbReference>
<gene>
    <name evidence="4" type="ORF">CR513_62631</name>
</gene>
<keyword evidence="5" id="KW-1185">Reference proteome</keyword>
<dbReference type="GO" id="GO:0045087">
    <property type="term" value="P:innate immune response"/>
    <property type="evidence" value="ECO:0007669"/>
    <property type="project" value="InterPro"/>
</dbReference>
<name>A0A371E008_MUCPR</name>
<dbReference type="AlphaFoldDB" id="A0A371E008"/>
<dbReference type="Pfam" id="PF17232">
    <property type="entry name" value="Pep1_7"/>
    <property type="match status" value="1"/>
</dbReference>
<evidence type="ECO:0000313" key="4">
    <source>
        <dbReference type="EMBL" id="RDX58078.1"/>
    </source>
</evidence>
<accession>A0A371E008</accession>
<keyword evidence="2" id="KW-0611">Plant defense</keyword>
<feature type="non-terminal residue" evidence="4">
    <location>
        <position position="1"/>
    </location>
</feature>
<dbReference type="PANTHER" id="PTHR35771:SF2">
    <property type="entry name" value="ELICITOR PEPTIDE 6"/>
    <property type="match status" value="1"/>
</dbReference>
<evidence type="ECO:0000256" key="3">
    <source>
        <dbReference type="SAM" id="MobiDB-lite"/>
    </source>
</evidence>
<feature type="region of interest" description="Disordered" evidence="3">
    <location>
        <begin position="52"/>
        <end position="91"/>
    </location>
</feature>
<evidence type="ECO:0000256" key="2">
    <source>
        <dbReference type="ARBA" id="ARBA00022821"/>
    </source>
</evidence>
<reference evidence="4" key="1">
    <citation type="submission" date="2018-05" db="EMBL/GenBank/DDBJ databases">
        <title>Draft genome of Mucuna pruriens seed.</title>
        <authorList>
            <person name="Nnadi N.E."/>
            <person name="Vos R."/>
            <person name="Hasami M.H."/>
            <person name="Devisetty U.K."/>
            <person name="Aguiy J.C."/>
        </authorList>
    </citation>
    <scope>NUCLEOTIDE SEQUENCE [LARGE SCALE GENOMIC DNA]</scope>
    <source>
        <strain evidence="4">JCA_2017</strain>
    </source>
</reference>
<organism evidence="4 5">
    <name type="scientific">Mucuna pruriens</name>
    <name type="common">Velvet bean</name>
    <name type="synonym">Dolichos pruriens</name>
    <dbReference type="NCBI Taxonomy" id="157652"/>
    <lineage>
        <taxon>Eukaryota</taxon>
        <taxon>Viridiplantae</taxon>
        <taxon>Streptophyta</taxon>
        <taxon>Embryophyta</taxon>
        <taxon>Tracheophyta</taxon>
        <taxon>Spermatophyta</taxon>
        <taxon>Magnoliopsida</taxon>
        <taxon>eudicotyledons</taxon>
        <taxon>Gunneridae</taxon>
        <taxon>Pentapetalae</taxon>
        <taxon>rosids</taxon>
        <taxon>fabids</taxon>
        <taxon>Fabales</taxon>
        <taxon>Fabaceae</taxon>
        <taxon>Papilionoideae</taxon>
        <taxon>50 kb inversion clade</taxon>
        <taxon>NPAAA clade</taxon>
        <taxon>indigoferoid/millettioid clade</taxon>
        <taxon>Phaseoleae</taxon>
        <taxon>Mucuna</taxon>
    </lineage>
</organism>
<proteinExistence type="inferred from homology"/>
<feature type="compositionally biased region" description="Polar residues" evidence="3">
    <location>
        <begin position="53"/>
        <end position="91"/>
    </location>
</feature>
<dbReference type="OrthoDB" id="1160919at2759"/>
<protein>
    <submittedName>
        <fullName evidence="4">Uncharacterized protein</fullName>
    </submittedName>
</protein>
<evidence type="ECO:0000256" key="1">
    <source>
        <dbReference type="ARBA" id="ARBA00011021"/>
    </source>
</evidence>
<evidence type="ECO:0000313" key="5">
    <source>
        <dbReference type="Proteomes" id="UP000257109"/>
    </source>
</evidence>
<dbReference type="EMBL" id="QJKJ01017863">
    <property type="protein sequence ID" value="RDX58078.1"/>
    <property type="molecule type" value="Genomic_DNA"/>
</dbReference>
<sequence>MEGSSSHEGERTATFYVYHPCYFLEQALGALLRCLGIESGTTMCSQAKEEKTSLPQVQTLSGADPITNSPSNTQKSSQDAADPPSTTNQTIIASSLAIRRDSRGSGISHGSGESNSFWENQLRRVGTGLANPRRLTKLDLVRTGITTNVLKARWSLRVEKASR</sequence>
<dbReference type="Proteomes" id="UP000257109">
    <property type="component" value="Unassembled WGS sequence"/>
</dbReference>